<reference evidence="1 2" key="1">
    <citation type="journal article" date="2012" name="J. Bacteriol.">
        <title>Genome Sequence of Fibrella aestuarina BUZ 2T, a Filamentous Marine Bacterium.</title>
        <authorList>
            <person name="Filippini M."/>
            <person name="Qi W."/>
            <person name="Blom J."/>
            <person name="Goesmann A."/>
            <person name="Smits T.H."/>
            <person name="Bagheri H.C."/>
        </authorList>
    </citation>
    <scope>NUCLEOTIDE SEQUENCE [LARGE SCALE GENOMIC DNA]</scope>
    <source>
        <strain evidence="2">BUZ 2T</strain>
    </source>
</reference>
<protein>
    <submittedName>
        <fullName evidence="1">Uncharacterized protein</fullName>
    </submittedName>
</protein>
<evidence type="ECO:0000313" key="1">
    <source>
        <dbReference type="EMBL" id="CCH01262.1"/>
    </source>
</evidence>
<dbReference type="KEGG" id="fae:FAES_3253"/>
<dbReference type="EMBL" id="HE796683">
    <property type="protein sequence ID" value="CCH01262.1"/>
    <property type="molecule type" value="Genomic_DNA"/>
</dbReference>
<accession>I0KAV9</accession>
<name>I0KAV9_9BACT</name>
<dbReference type="AlphaFoldDB" id="I0KAV9"/>
<sequence>MNSYFKSDNAILRFFRWLKLTLYRWWLCLFQPRKVFSIQFNGEPYKEGDVVTMAEGQTKLLCIGKSKFILLNS</sequence>
<dbReference type="HOGENOM" id="CLU_2699244_0_0_10"/>
<dbReference type="Proteomes" id="UP000011058">
    <property type="component" value="Chromosome"/>
</dbReference>
<gene>
    <name evidence="1" type="ORF">FAES_3253</name>
</gene>
<dbReference type="STRING" id="1166018.FAES_3253"/>
<keyword evidence="2" id="KW-1185">Reference proteome</keyword>
<dbReference type="RefSeq" id="WP_015332361.1">
    <property type="nucleotide sequence ID" value="NC_020054.1"/>
</dbReference>
<evidence type="ECO:0000313" key="2">
    <source>
        <dbReference type="Proteomes" id="UP000011058"/>
    </source>
</evidence>
<proteinExistence type="predicted"/>
<organism evidence="1 2">
    <name type="scientific">Fibrella aestuarina BUZ 2</name>
    <dbReference type="NCBI Taxonomy" id="1166018"/>
    <lineage>
        <taxon>Bacteria</taxon>
        <taxon>Pseudomonadati</taxon>
        <taxon>Bacteroidota</taxon>
        <taxon>Cytophagia</taxon>
        <taxon>Cytophagales</taxon>
        <taxon>Spirosomataceae</taxon>
        <taxon>Fibrella</taxon>
    </lineage>
</organism>